<organism evidence="2 3">
    <name type="scientific">Brachionus calyciflorus</name>
    <dbReference type="NCBI Taxonomy" id="104777"/>
    <lineage>
        <taxon>Eukaryota</taxon>
        <taxon>Metazoa</taxon>
        <taxon>Spiralia</taxon>
        <taxon>Gnathifera</taxon>
        <taxon>Rotifera</taxon>
        <taxon>Eurotatoria</taxon>
        <taxon>Monogononta</taxon>
        <taxon>Pseudotrocha</taxon>
        <taxon>Ploima</taxon>
        <taxon>Brachionidae</taxon>
        <taxon>Brachionus</taxon>
    </lineage>
</organism>
<evidence type="ECO:0000313" key="3">
    <source>
        <dbReference type="Proteomes" id="UP000663879"/>
    </source>
</evidence>
<proteinExistence type="predicted"/>
<gene>
    <name evidence="2" type="ORF">OXX778_LOCUS15639</name>
</gene>
<sequence>MEDTALRKIDTLFHTNRDKFLKEMRRKRKQDENVNVPIDELKRNFEKLFNERNQTNLNKTHDEILLELNSYEKEINESINTELIEVPPEIIKRIIADLPNGKSSGFVEAKNEMFKYGCIYELSIIIANIIKAMIKFNQIPYLFNVGKILPILKKNDGPNDEINNIRPITISDTIANVFEKYLPTRIEGNHQDPKDMIGKIDREIWRVHLPKQK</sequence>
<dbReference type="Proteomes" id="UP000663879">
    <property type="component" value="Unassembled WGS sequence"/>
</dbReference>
<dbReference type="EMBL" id="CAJNOC010003501">
    <property type="protein sequence ID" value="CAF0985361.1"/>
    <property type="molecule type" value="Genomic_DNA"/>
</dbReference>
<keyword evidence="1" id="KW-0175">Coiled coil</keyword>
<dbReference type="OrthoDB" id="10518450at2759"/>
<protein>
    <submittedName>
        <fullName evidence="2">Uncharacterized protein</fullName>
    </submittedName>
</protein>
<comment type="caution">
    <text evidence="2">The sequence shown here is derived from an EMBL/GenBank/DDBJ whole genome shotgun (WGS) entry which is preliminary data.</text>
</comment>
<name>A0A814FLX8_9BILA</name>
<keyword evidence="3" id="KW-1185">Reference proteome</keyword>
<evidence type="ECO:0000313" key="2">
    <source>
        <dbReference type="EMBL" id="CAF0985361.1"/>
    </source>
</evidence>
<dbReference type="AlphaFoldDB" id="A0A814FLX8"/>
<reference evidence="2" key="1">
    <citation type="submission" date="2021-02" db="EMBL/GenBank/DDBJ databases">
        <authorList>
            <person name="Nowell W R."/>
        </authorList>
    </citation>
    <scope>NUCLEOTIDE SEQUENCE</scope>
    <source>
        <strain evidence="2">Ploen Becks lab</strain>
    </source>
</reference>
<accession>A0A814FLX8</accession>
<evidence type="ECO:0000256" key="1">
    <source>
        <dbReference type="SAM" id="Coils"/>
    </source>
</evidence>
<feature type="coiled-coil region" evidence="1">
    <location>
        <begin position="38"/>
        <end position="81"/>
    </location>
</feature>